<gene>
    <name evidence="1" type="ORF">GCM10022276_09120</name>
</gene>
<dbReference type="EMBL" id="BAABBM010000001">
    <property type="protein sequence ID" value="GAA3892183.1"/>
    <property type="molecule type" value="Genomic_DNA"/>
</dbReference>
<name>A0ABP7L3C0_9SPHN</name>
<evidence type="ECO:0000313" key="2">
    <source>
        <dbReference type="Proteomes" id="UP001500827"/>
    </source>
</evidence>
<protein>
    <submittedName>
        <fullName evidence="1">Uncharacterized protein</fullName>
    </submittedName>
</protein>
<reference evidence="2" key="1">
    <citation type="journal article" date="2019" name="Int. J. Syst. Evol. Microbiol.">
        <title>The Global Catalogue of Microorganisms (GCM) 10K type strain sequencing project: providing services to taxonomists for standard genome sequencing and annotation.</title>
        <authorList>
            <consortium name="The Broad Institute Genomics Platform"/>
            <consortium name="The Broad Institute Genome Sequencing Center for Infectious Disease"/>
            <person name="Wu L."/>
            <person name="Ma J."/>
        </authorList>
    </citation>
    <scope>NUCLEOTIDE SEQUENCE [LARGE SCALE GENOMIC DNA]</scope>
    <source>
        <strain evidence="2">JCM 17543</strain>
    </source>
</reference>
<organism evidence="1 2">
    <name type="scientific">Sphingomonas limnosediminicola</name>
    <dbReference type="NCBI Taxonomy" id="940133"/>
    <lineage>
        <taxon>Bacteria</taxon>
        <taxon>Pseudomonadati</taxon>
        <taxon>Pseudomonadota</taxon>
        <taxon>Alphaproteobacteria</taxon>
        <taxon>Sphingomonadales</taxon>
        <taxon>Sphingomonadaceae</taxon>
        <taxon>Sphingomonas</taxon>
    </lineage>
</organism>
<comment type="caution">
    <text evidence="1">The sequence shown here is derived from an EMBL/GenBank/DDBJ whole genome shotgun (WGS) entry which is preliminary data.</text>
</comment>
<sequence length="106" mass="11409">MIYPAFALAAAFAMDPDGPPAFPPVSGDTVTRDTTLSIAAVTHHYEEKSKALQAEMLALKQSDGGQLTPEHQAYLQQKLIRLLDAYHGALQKTDPMAVNADGTLSR</sequence>
<proteinExistence type="predicted"/>
<dbReference type="RefSeq" id="WP_344698501.1">
    <property type="nucleotide sequence ID" value="NZ_BAABBM010000001.1"/>
</dbReference>
<keyword evidence="2" id="KW-1185">Reference proteome</keyword>
<evidence type="ECO:0000313" key="1">
    <source>
        <dbReference type="EMBL" id="GAA3892183.1"/>
    </source>
</evidence>
<accession>A0ABP7L3C0</accession>
<dbReference type="Proteomes" id="UP001500827">
    <property type="component" value="Unassembled WGS sequence"/>
</dbReference>